<name>A0ABN8LIP1_9CNID</name>
<keyword evidence="14" id="KW-1000">Mitochondrion outer membrane</keyword>
<sequence length="742" mass="85144">MVSYYRYAQAKYSGQPRSEFKGHIRKFTEGEVGQPFRQFYENMMDALKFPGNIRSWNGNDLPSFADRKGIQHHCIVPSFYKLLDHLIESKREFAIVFRTFGGDGQVVLQATKDYRDGRNAIVCAGEPQQSHVSGDPVDNSTHIVNFTAGKVMRSSNQITLKCPEDHLVLSNFYDIYKYFSQTRGVKLFVDDYEWWKSQHFHSLAAKPLFIDLGDKSVHHIMLDDNFRPWEPADSIINLLLAKERSMCEQVIMNEELENEKAIKQRKKLIGRYSIDREFLDFPSYPQSFDIAVSPDILSLRNSKSQGKGDRGRRERNTEVKCKTVSWKEGEKSTLSAEDLSDVFGKREVKQEKSKTVAVSQLSRQLEESIGRPNNPFLEYSKFDGEAYQNSYMYTTKKYKIFLTMQSEEERAMPMIVTCCTVLANASVQDPVNACVQDLIGLIMYKYTSEGRQPPLKHDIKSCSLHIAEEDGEVDTDFPALDSKEPISKFDFPCLALVQKDASPAKPAPPKPSSGVIITVYEAQHGFSKVKVDSVNAQMKRVFEIIKKKRGLKRTAKEYVLEKQSEPGVPISLDATLESMGTKEFCLVRFGRKPNDPMMTLPNEFIVPIQYRPYIVSMLQKLRPVTAVQLGISLEKIEIDPVLQPNAANRFWRKQKPTTIEMENVVDCQLMEEKSNGKSLFRVIYFSHNARDFKHYDFEAESDMSGEVVKQVNHIIRSKISGVRSEYLATKEKKLEKRRSFKY</sequence>
<evidence type="ECO:0000256" key="3">
    <source>
        <dbReference type="ARBA" id="ARBA00004220"/>
    </source>
</evidence>
<evidence type="ECO:0000256" key="14">
    <source>
        <dbReference type="ARBA" id="ARBA00022787"/>
    </source>
</evidence>
<dbReference type="Pfam" id="PF25322">
    <property type="entry name" value="RBD_SIN1"/>
    <property type="match status" value="1"/>
</dbReference>
<evidence type="ECO:0000256" key="16">
    <source>
        <dbReference type="ARBA" id="ARBA00023034"/>
    </source>
</evidence>
<keyword evidence="18" id="KW-0472">Membrane</keyword>
<dbReference type="Pfam" id="PF16978">
    <property type="entry name" value="CRIM"/>
    <property type="match status" value="1"/>
</dbReference>
<keyword evidence="11" id="KW-1003">Cell membrane</keyword>
<keyword evidence="20" id="KW-0539">Nucleus</keyword>
<evidence type="ECO:0000256" key="11">
    <source>
        <dbReference type="ARBA" id="ARBA00022475"/>
    </source>
</evidence>
<comment type="subcellular location">
    <subcellularLocation>
        <location evidence="2">Cell membrane</location>
        <topology evidence="2">Peripheral membrane protein</topology>
    </subcellularLocation>
    <subcellularLocation>
        <location evidence="7">Cytoplasm</location>
        <location evidence="7">Perinuclear region</location>
    </subcellularLocation>
    <subcellularLocation>
        <location evidence="3">Early endosome membrane</location>
        <topology evidence="3">Peripheral membrane protein</topology>
    </subcellularLocation>
    <subcellularLocation>
        <location evidence="5">Endoplasmic reticulum membrane</location>
        <topology evidence="5">Peripheral membrane protein</topology>
    </subcellularLocation>
    <subcellularLocation>
        <location evidence="4">Golgi apparatus membrane</location>
        <topology evidence="4">Peripheral membrane protein</topology>
    </subcellularLocation>
    <subcellularLocation>
        <location evidence="8">Late endosome membrane</location>
        <topology evidence="8">Peripheral membrane protein</topology>
    </subcellularLocation>
    <subcellularLocation>
        <location evidence="21">Lysosome membrane</location>
        <topology evidence="21">Peripheral membrane protein</topology>
    </subcellularLocation>
    <subcellularLocation>
        <location evidence="6">Mitochondrion outer membrane</location>
        <topology evidence="6">Peripheral membrane protein</topology>
    </subcellularLocation>
    <subcellularLocation>
        <location evidence="1">Nucleus</location>
    </subcellularLocation>
</comment>
<dbReference type="InterPro" id="IPR031567">
    <property type="entry name" value="CRIM_dom"/>
</dbReference>
<evidence type="ECO:0000256" key="22">
    <source>
        <dbReference type="ARBA" id="ARBA00031431"/>
    </source>
</evidence>
<feature type="domain" description="Target of rapamycin complex 2 subunit MAPKAP1-like Ras-binding" evidence="25">
    <location>
        <begin position="524"/>
        <end position="588"/>
    </location>
</feature>
<dbReference type="PANTHER" id="PTHR13335">
    <property type="entry name" value="TARGET OF RAPAMYCIN COMPLEX 2 SUBUNIT MAPKAP1"/>
    <property type="match status" value="1"/>
</dbReference>
<evidence type="ECO:0000256" key="6">
    <source>
        <dbReference type="ARBA" id="ARBA00004450"/>
    </source>
</evidence>
<evidence type="ECO:0000256" key="2">
    <source>
        <dbReference type="ARBA" id="ARBA00004202"/>
    </source>
</evidence>
<keyword evidence="15" id="KW-0256">Endoplasmic reticulum</keyword>
<organism evidence="26 27">
    <name type="scientific">Porites evermanni</name>
    <dbReference type="NCBI Taxonomy" id="104178"/>
    <lineage>
        <taxon>Eukaryota</taxon>
        <taxon>Metazoa</taxon>
        <taxon>Cnidaria</taxon>
        <taxon>Anthozoa</taxon>
        <taxon>Hexacorallia</taxon>
        <taxon>Scleractinia</taxon>
        <taxon>Fungiina</taxon>
        <taxon>Poritidae</taxon>
        <taxon>Porites</taxon>
    </lineage>
</organism>
<dbReference type="Pfam" id="PF16979">
    <property type="entry name" value="SIN1_PH"/>
    <property type="match status" value="1"/>
</dbReference>
<evidence type="ECO:0000256" key="4">
    <source>
        <dbReference type="ARBA" id="ARBA00004395"/>
    </source>
</evidence>
<protein>
    <recommendedName>
        <fullName evidence="10">Target of rapamycin complex 2 subunit MAPKAP1</fullName>
    </recommendedName>
    <alternativeName>
        <fullName evidence="22">Stress-activated map kinase-interacting protein 1</fullName>
    </alternativeName>
</protein>
<gene>
    <name evidence="26" type="ORF">PEVE_00034035</name>
</gene>
<keyword evidence="12" id="KW-0963">Cytoplasm</keyword>
<dbReference type="PANTHER" id="PTHR13335:SF1">
    <property type="entry name" value="TARGET OF RAPAMYCIN COMPLEX 2 SUBUNIT MAPKAP1"/>
    <property type="match status" value="1"/>
</dbReference>
<dbReference type="InterPro" id="IPR011993">
    <property type="entry name" value="PH-like_dom_sf"/>
</dbReference>
<keyword evidence="19" id="KW-0458">Lysosome</keyword>
<evidence type="ECO:0000256" key="7">
    <source>
        <dbReference type="ARBA" id="ARBA00004556"/>
    </source>
</evidence>
<dbReference type="InterPro" id="IPR057339">
    <property type="entry name" value="RBD_SIN1"/>
</dbReference>
<evidence type="ECO:0000256" key="12">
    <source>
        <dbReference type="ARBA" id="ARBA00022490"/>
    </source>
</evidence>
<feature type="domain" description="CRIM" evidence="23">
    <location>
        <begin position="359"/>
        <end position="502"/>
    </location>
</feature>
<evidence type="ECO:0000256" key="15">
    <source>
        <dbReference type="ARBA" id="ARBA00022824"/>
    </source>
</evidence>
<evidence type="ECO:0000256" key="17">
    <source>
        <dbReference type="ARBA" id="ARBA00023128"/>
    </source>
</evidence>
<keyword evidence="27" id="KW-1185">Reference proteome</keyword>
<evidence type="ECO:0000256" key="5">
    <source>
        <dbReference type="ARBA" id="ARBA00004406"/>
    </source>
</evidence>
<evidence type="ECO:0000256" key="19">
    <source>
        <dbReference type="ARBA" id="ARBA00023228"/>
    </source>
</evidence>
<dbReference type="EMBL" id="CALNXI010000051">
    <property type="protein sequence ID" value="CAH3016929.1"/>
    <property type="molecule type" value="Genomic_DNA"/>
</dbReference>
<dbReference type="Proteomes" id="UP001159427">
    <property type="component" value="Unassembled WGS sequence"/>
</dbReference>
<evidence type="ECO:0000259" key="25">
    <source>
        <dbReference type="Pfam" id="PF25322"/>
    </source>
</evidence>
<evidence type="ECO:0000313" key="26">
    <source>
        <dbReference type="EMBL" id="CAH3016929.1"/>
    </source>
</evidence>
<evidence type="ECO:0000256" key="20">
    <source>
        <dbReference type="ARBA" id="ARBA00023242"/>
    </source>
</evidence>
<evidence type="ECO:0000256" key="10">
    <source>
        <dbReference type="ARBA" id="ARBA00014183"/>
    </source>
</evidence>
<feature type="domain" description="SIN1-type PH" evidence="24">
    <location>
        <begin position="609"/>
        <end position="715"/>
    </location>
</feature>
<evidence type="ECO:0000313" key="27">
    <source>
        <dbReference type="Proteomes" id="UP001159427"/>
    </source>
</evidence>
<dbReference type="Gene3D" id="2.30.29.30">
    <property type="entry name" value="Pleckstrin-homology domain (PH domain)/Phosphotyrosine-binding domain (PTB)"/>
    <property type="match status" value="1"/>
</dbReference>
<evidence type="ECO:0000256" key="9">
    <source>
        <dbReference type="ARBA" id="ARBA00009407"/>
    </source>
</evidence>
<keyword evidence="16" id="KW-0333">Golgi apparatus</keyword>
<evidence type="ECO:0000256" key="18">
    <source>
        <dbReference type="ARBA" id="ARBA00023136"/>
    </source>
</evidence>
<dbReference type="InterPro" id="IPR008828">
    <property type="entry name" value="Sin1/Avo1"/>
</dbReference>
<evidence type="ECO:0000256" key="1">
    <source>
        <dbReference type="ARBA" id="ARBA00004123"/>
    </source>
</evidence>
<proteinExistence type="inferred from homology"/>
<dbReference type="InterPro" id="IPR031313">
    <property type="entry name" value="Sin1_PH_dom"/>
</dbReference>
<comment type="similarity">
    <text evidence="9">Belongs to the SIN1 family.</text>
</comment>
<evidence type="ECO:0000259" key="24">
    <source>
        <dbReference type="Pfam" id="PF16979"/>
    </source>
</evidence>
<evidence type="ECO:0000256" key="8">
    <source>
        <dbReference type="ARBA" id="ARBA00004633"/>
    </source>
</evidence>
<accession>A0ABN8LIP1</accession>
<evidence type="ECO:0000256" key="21">
    <source>
        <dbReference type="ARBA" id="ARBA00023765"/>
    </source>
</evidence>
<evidence type="ECO:0000259" key="23">
    <source>
        <dbReference type="Pfam" id="PF16978"/>
    </source>
</evidence>
<reference evidence="26 27" key="1">
    <citation type="submission" date="2022-05" db="EMBL/GenBank/DDBJ databases">
        <authorList>
            <consortium name="Genoscope - CEA"/>
            <person name="William W."/>
        </authorList>
    </citation>
    <scope>NUCLEOTIDE SEQUENCE [LARGE SCALE GENOMIC DNA]</scope>
</reference>
<keyword evidence="13" id="KW-0967">Endosome</keyword>
<evidence type="ECO:0000256" key="13">
    <source>
        <dbReference type="ARBA" id="ARBA00022753"/>
    </source>
</evidence>
<keyword evidence="17" id="KW-0496">Mitochondrion</keyword>
<comment type="caution">
    <text evidence="26">The sequence shown here is derived from an EMBL/GenBank/DDBJ whole genome shotgun (WGS) entry which is preliminary data.</text>
</comment>